<keyword evidence="2" id="KW-1185">Reference proteome</keyword>
<dbReference type="HOGENOM" id="CLU_3084144_0_0_0"/>
<evidence type="ECO:0000313" key="1">
    <source>
        <dbReference type="EMBL" id="CAD77956.1"/>
    </source>
</evidence>
<dbReference type="InParanoid" id="Q7UHL4"/>
<gene>
    <name evidence="1" type="ordered locus">RB13122</name>
</gene>
<dbReference type="AlphaFoldDB" id="Q7UHL4"/>
<sequence length="52" mass="5348">MIVHDLSSGVGLGGVLLTLSPGTRDRFAKIDAISEEIPGLVAVPISADYPAK</sequence>
<dbReference type="EnsemblBacteria" id="CAD77956">
    <property type="protein sequence ID" value="CAD77956"/>
    <property type="gene ID" value="RB13122"/>
</dbReference>
<organism evidence="1 2">
    <name type="scientific">Rhodopirellula baltica (strain DSM 10527 / NCIMB 13988 / SH1)</name>
    <dbReference type="NCBI Taxonomy" id="243090"/>
    <lineage>
        <taxon>Bacteria</taxon>
        <taxon>Pseudomonadati</taxon>
        <taxon>Planctomycetota</taxon>
        <taxon>Planctomycetia</taxon>
        <taxon>Pirellulales</taxon>
        <taxon>Pirellulaceae</taxon>
        <taxon>Rhodopirellula</taxon>
    </lineage>
</organism>
<dbReference type="PATRIC" id="fig|243090.15.peg.6355"/>
<dbReference type="Proteomes" id="UP000001025">
    <property type="component" value="Chromosome"/>
</dbReference>
<name>Q7UHL4_RHOBA</name>
<accession>Q7UHL4</accession>
<evidence type="ECO:0000313" key="2">
    <source>
        <dbReference type="Proteomes" id="UP000001025"/>
    </source>
</evidence>
<dbReference type="EMBL" id="BX294156">
    <property type="protein sequence ID" value="CAD77956.1"/>
    <property type="molecule type" value="Genomic_DNA"/>
</dbReference>
<dbReference type="KEGG" id="rba:RB13122"/>
<proteinExistence type="predicted"/>
<protein>
    <submittedName>
        <fullName evidence="1">Uncharacterized protein</fullName>
    </submittedName>
</protein>
<reference evidence="1 2" key="1">
    <citation type="journal article" date="2003" name="Proc. Natl. Acad. Sci. U.S.A.">
        <title>Complete genome sequence of the marine planctomycete Pirellula sp. strain 1.</title>
        <authorList>
            <person name="Gloeckner F.O."/>
            <person name="Kube M."/>
            <person name="Bauer M."/>
            <person name="Teeling H."/>
            <person name="Lombardot T."/>
            <person name="Ludwig W."/>
            <person name="Gade D."/>
            <person name="Beck A."/>
            <person name="Borzym K."/>
            <person name="Heitmann K."/>
            <person name="Rabus R."/>
            <person name="Schlesner H."/>
            <person name="Amann R."/>
            <person name="Reinhardt R."/>
        </authorList>
    </citation>
    <scope>NUCLEOTIDE SEQUENCE [LARGE SCALE GENOMIC DNA]</scope>
    <source>
        <strain evidence="2">DSM 10527 / NCIMB 13988 / SH1</strain>
    </source>
</reference>